<dbReference type="SUPFAM" id="SSF53474">
    <property type="entry name" value="alpha/beta-Hydrolases"/>
    <property type="match status" value="1"/>
</dbReference>
<feature type="domain" description="AB hydrolase-1" evidence="1">
    <location>
        <begin position="13"/>
        <end position="102"/>
    </location>
</feature>
<dbReference type="PANTHER" id="PTHR43798:SF33">
    <property type="entry name" value="HYDROLASE, PUTATIVE (AFU_ORTHOLOGUE AFUA_2G14860)-RELATED"/>
    <property type="match status" value="1"/>
</dbReference>
<evidence type="ECO:0000313" key="3">
    <source>
        <dbReference type="Proteomes" id="UP001432209"/>
    </source>
</evidence>
<evidence type="ECO:0000259" key="1">
    <source>
        <dbReference type="Pfam" id="PF00561"/>
    </source>
</evidence>
<dbReference type="RefSeq" id="WP_329076046.1">
    <property type="nucleotide sequence ID" value="NZ_CP109495.1"/>
</dbReference>
<dbReference type="EMBL" id="CP109495">
    <property type="protein sequence ID" value="WUX52387.1"/>
    <property type="molecule type" value="Genomic_DNA"/>
</dbReference>
<name>A0ABZ2A0Z8_STRNV</name>
<dbReference type="InterPro" id="IPR050266">
    <property type="entry name" value="AB_hydrolase_sf"/>
</dbReference>
<keyword evidence="3" id="KW-1185">Reference proteome</keyword>
<dbReference type="Pfam" id="PF00561">
    <property type="entry name" value="Abhydrolase_1"/>
    <property type="match status" value="1"/>
</dbReference>
<accession>A0ABZ2A0Z8</accession>
<keyword evidence="2" id="KW-0378">Hydrolase</keyword>
<sequence>MPLHLHDHGGEGPPLLLLHGAGRSLADWEATAPLLTPHHRVLAADLPAHGRSGAGAVEPWTFDSAVAAVEETLRAYDVPDAILVGHSLGGMLAAVYAERHPGVTPGVVDLDGVWWDAAESYEGEERASRERMDEMVRAGGGQVAPAEYVTQQVAYAEQFGIPAARAEASARASAVELPDGRWQTLPERERWLELIDALDGLDLFATLRGLTCPLLVVVGRRAQPAAPGMEWFEKLTATHMRRKDAELAELVSERPTARTVDLDATHAMLLEEPEAVARAVLAFTRPL</sequence>
<dbReference type="InterPro" id="IPR029058">
    <property type="entry name" value="AB_hydrolase_fold"/>
</dbReference>
<dbReference type="Proteomes" id="UP001432209">
    <property type="component" value="Chromosome"/>
</dbReference>
<gene>
    <name evidence="2" type="ORF">OG442_13075</name>
</gene>
<dbReference type="GO" id="GO:0016787">
    <property type="term" value="F:hydrolase activity"/>
    <property type="evidence" value="ECO:0007669"/>
    <property type="project" value="UniProtKB-KW"/>
</dbReference>
<dbReference type="InterPro" id="IPR000073">
    <property type="entry name" value="AB_hydrolase_1"/>
</dbReference>
<dbReference type="Gene3D" id="3.40.50.1820">
    <property type="entry name" value="alpha/beta hydrolase"/>
    <property type="match status" value="1"/>
</dbReference>
<organism evidence="2 3">
    <name type="scientific">Streptomyces niveus</name>
    <name type="common">Streptomyces spheroides</name>
    <dbReference type="NCBI Taxonomy" id="193462"/>
    <lineage>
        <taxon>Bacteria</taxon>
        <taxon>Bacillati</taxon>
        <taxon>Actinomycetota</taxon>
        <taxon>Actinomycetes</taxon>
        <taxon>Kitasatosporales</taxon>
        <taxon>Streptomycetaceae</taxon>
        <taxon>Streptomyces</taxon>
    </lineage>
</organism>
<evidence type="ECO:0000313" key="2">
    <source>
        <dbReference type="EMBL" id="WUX52387.1"/>
    </source>
</evidence>
<dbReference type="PANTHER" id="PTHR43798">
    <property type="entry name" value="MONOACYLGLYCEROL LIPASE"/>
    <property type="match status" value="1"/>
</dbReference>
<proteinExistence type="predicted"/>
<protein>
    <submittedName>
        <fullName evidence="2">Alpha/beta hydrolase</fullName>
    </submittedName>
</protein>
<reference evidence="2" key="1">
    <citation type="submission" date="2022-10" db="EMBL/GenBank/DDBJ databases">
        <title>The complete genomes of actinobacterial strains from the NBC collection.</title>
        <authorList>
            <person name="Joergensen T.S."/>
            <person name="Alvarez Arevalo M."/>
            <person name="Sterndorff E.B."/>
            <person name="Faurdal D."/>
            <person name="Vuksanovic O."/>
            <person name="Mourched A.-S."/>
            <person name="Charusanti P."/>
            <person name="Shaw S."/>
            <person name="Blin K."/>
            <person name="Weber T."/>
        </authorList>
    </citation>
    <scope>NUCLEOTIDE SEQUENCE</scope>
    <source>
        <strain evidence="2">NBC_01432</strain>
    </source>
</reference>